<feature type="compositionally biased region" description="Polar residues" evidence="5">
    <location>
        <begin position="706"/>
        <end position="726"/>
    </location>
</feature>
<comment type="subcellular location">
    <subcellularLocation>
        <location evidence="1">Nucleus</location>
    </subcellularLocation>
</comment>
<feature type="region of interest" description="Disordered" evidence="5">
    <location>
        <begin position="662"/>
        <end position="805"/>
    </location>
</feature>
<dbReference type="GO" id="GO:0005634">
    <property type="term" value="C:nucleus"/>
    <property type="evidence" value="ECO:0007669"/>
    <property type="project" value="UniProtKB-SubCell"/>
</dbReference>
<name>A0A5N6Z9H4_9EURO</name>
<protein>
    <recommendedName>
        <fullName evidence="3">Pre-rRNA-processing protein RIX1</fullName>
    </recommendedName>
</protein>
<feature type="compositionally biased region" description="Acidic residues" evidence="5">
    <location>
        <begin position="789"/>
        <end position="805"/>
    </location>
</feature>
<dbReference type="EMBL" id="ML739075">
    <property type="protein sequence ID" value="KAE8354321.1"/>
    <property type="molecule type" value="Genomic_DNA"/>
</dbReference>
<dbReference type="InterPro" id="IPR012583">
    <property type="entry name" value="RIX1_N"/>
</dbReference>
<dbReference type="GO" id="GO:0006364">
    <property type="term" value="P:rRNA processing"/>
    <property type="evidence" value="ECO:0007669"/>
    <property type="project" value="TreeGrafter"/>
</dbReference>
<dbReference type="Gene3D" id="1.25.10.10">
    <property type="entry name" value="Leucine-rich Repeat Variant"/>
    <property type="match status" value="1"/>
</dbReference>
<dbReference type="InterPro" id="IPR011989">
    <property type="entry name" value="ARM-like"/>
</dbReference>
<feature type="compositionally biased region" description="Basic and acidic residues" evidence="5">
    <location>
        <begin position="694"/>
        <end position="703"/>
    </location>
</feature>
<feature type="compositionally biased region" description="Polar residues" evidence="5">
    <location>
        <begin position="749"/>
        <end position="770"/>
    </location>
</feature>
<dbReference type="Pfam" id="PF08167">
    <property type="entry name" value="RIX1"/>
    <property type="match status" value="1"/>
</dbReference>
<feature type="domain" description="Pre-rRNA-processing protein RIX1 N-terminal" evidence="6">
    <location>
        <begin position="8"/>
        <end position="217"/>
    </location>
</feature>
<sequence>MASMSMSLHAVNHRLTNIPVKQLPSIASCLATSLSNCGELLSAPQNQKSKSESENAVQVHKLMTRLASLLQDKSPEGRWTAVVLVKAVVEAGQWEVLRGCEPFVRGLIGILAKPDPNSTKKMSIVALTRIFHLTYQYPTLVREITTPSLPSFITAALNLISVKPSSEPIRKLKPHTPFLEIVLNALGELIARHPTIFRPFSSQIHSILQVIIGSTSPTFPQTVLDSAERLFISLHHCAPKNTSGEEWRSACQMIIASIHGTADYVLRAIVEQWESLDPALRQASKPQNYSREVGDDGLDTLGLAGWHGLDSGVNRIVVLLQMLSTCLTTATASMVTIPIGSILDLASRLTAVVVPSNGRDVQANPQISRTEREHLFAELPRIHISCMKLLLSLVEALETGAVPLAQTILEQTLWVYRAEKFSQEVRVSAYDLIHALLTRMGPSLTKPGLSSLADMIRTSCHDLLPPAHEHSASAKASSDLKAKAKFNQTTVNADSFLNPGLKQARQSNALPFSGLQRAASGLLAAVLIHAPTEYLSPSLRAEIDRTIILTSNKHAMLASVSNPVPAVQGRGVNASIMPFLARSFPAEMEVEGLIRPRMPVLMNTPGISGFINTEEEEDEEEKEEEEDVPVTVAYTAPEHTGFLQPSSTPILHSDLMDTDVSDKPAAAQNKRSLVEDHKPLPPIRSSTEEAETDVQSKRPRVDSDITAVSSQPSLDRASPSTFTGTAAVSVPSPLTTVTSTPPPRVATVNAPSTGTVGGPLSSSAVAQTTPADAGEDDSDDDLPALNIDPDTEDEAEEEEDETMEG</sequence>
<feature type="compositionally biased region" description="Acidic residues" evidence="5">
    <location>
        <begin position="773"/>
        <end position="782"/>
    </location>
</feature>
<keyword evidence="4" id="KW-0539">Nucleus</keyword>
<evidence type="ECO:0000256" key="3">
    <source>
        <dbReference type="ARBA" id="ARBA00021502"/>
    </source>
</evidence>
<dbReference type="SUPFAM" id="SSF48371">
    <property type="entry name" value="ARM repeat"/>
    <property type="match status" value="1"/>
</dbReference>
<organism evidence="7 8">
    <name type="scientific">Aspergillus coremiiformis</name>
    <dbReference type="NCBI Taxonomy" id="138285"/>
    <lineage>
        <taxon>Eukaryota</taxon>
        <taxon>Fungi</taxon>
        <taxon>Dikarya</taxon>
        <taxon>Ascomycota</taxon>
        <taxon>Pezizomycotina</taxon>
        <taxon>Eurotiomycetes</taxon>
        <taxon>Eurotiomycetidae</taxon>
        <taxon>Eurotiales</taxon>
        <taxon>Aspergillaceae</taxon>
        <taxon>Aspergillus</taxon>
        <taxon>Aspergillus subgen. Circumdati</taxon>
    </lineage>
</organism>
<reference evidence="8" key="1">
    <citation type="submission" date="2019-04" db="EMBL/GenBank/DDBJ databases">
        <title>Friends and foes A comparative genomics studyof 23 Aspergillus species from section Flavi.</title>
        <authorList>
            <consortium name="DOE Joint Genome Institute"/>
            <person name="Kjaerbolling I."/>
            <person name="Vesth T."/>
            <person name="Frisvad J.C."/>
            <person name="Nybo J.L."/>
            <person name="Theobald S."/>
            <person name="Kildgaard S."/>
            <person name="Isbrandt T."/>
            <person name="Kuo A."/>
            <person name="Sato A."/>
            <person name="Lyhne E.K."/>
            <person name="Kogle M.E."/>
            <person name="Wiebenga A."/>
            <person name="Kun R.S."/>
            <person name="Lubbers R.J."/>
            <person name="Makela M.R."/>
            <person name="Barry K."/>
            <person name="Chovatia M."/>
            <person name="Clum A."/>
            <person name="Daum C."/>
            <person name="Haridas S."/>
            <person name="He G."/>
            <person name="LaButti K."/>
            <person name="Lipzen A."/>
            <person name="Mondo S."/>
            <person name="Riley R."/>
            <person name="Salamov A."/>
            <person name="Simmons B.A."/>
            <person name="Magnuson J.K."/>
            <person name="Henrissat B."/>
            <person name="Mortensen U.H."/>
            <person name="Larsen T.O."/>
            <person name="Devries R.P."/>
            <person name="Grigoriev I.V."/>
            <person name="Machida M."/>
            <person name="Baker S.E."/>
            <person name="Andersen M.R."/>
        </authorList>
    </citation>
    <scope>NUCLEOTIDE SEQUENCE [LARGE SCALE GENOMIC DNA]</scope>
    <source>
        <strain evidence="8">CBS 553.77</strain>
    </source>
</reference>
<evidence type="ECO:0000256" key="2">
    <source>
        <dbReference type="ARBA" id="ARBA00010511"/>
    </source>
</evidence>
<evidence type="ECO:0000256" key="4">
    <source>
        <dbReference type="ARBA" id="ARBA00023242"/>
    </source>
</evidence>
<dbReference type="Proteomes" id="UP000327118">
    <property type="component" value="Unassembled WGS sequence"/>
</dbReference>
<evidence type="ECO:0000313" key="7">
    <source>
        <dbReference type="EMBL" id="KAE8354321.1"/>
    </source>
</evidence>
<evidence type="ECO:0000313" key="8">
    <source>
        <dbReference type="Proteomes" id="UP000327118"/>
    </source>
</evidence>
<gene>
    <name evidence="7" type="ORF">BDV28DRAFT_131290</name>
</gene>
<dbReference type="OrthoDB" id="20900at2759"/>
<feature type="compositionally biased region" description="Low complexity" evidence="5">
    <location>
        <begin position="728"/>
        <end position="739"/>
    </location>
</feature>
<dbReference type="AlphaFoldDB" id="A0A5N6Z9H4"/>
<dbReference type="PANTHER" id="PTHR34105:SF1">
    <property type="entry name" value="PROLINE-, GLUTAMIC ACID- AND LEUCINE-RICH PROTEIN 1"/>
    <property type="match status" value="1"/>
</dbReference>
<dbReference type="InterPro" id="IPR016024">
    <property type="entry name" value="ARM-type_fold"/>
</dbReference>
<evidence type="ECO:0000259" key="6">
    <source>
        <dbReference type="Pfam" id="PF08167"/>
    </source>
</evidence>
<evidence type="ECO:0000256" key="5">
    <source>
        <dbReference type="SAM" id="MobiDB-lite"/>
    </source>
</evidence>
<keyword evidence="8" id="KW-1185">Reference proteome</keyword>
<evidence type="ECO:0000256" key="1">
    <source>
        <dbReference type="ARBA" id="ARBA00004123"/>
    </source>
</evidence>
<proteinExistence type="inferred from homology"/>
<comment type="similarity">
    <text evidence="2">Belongs to the RIX1/PELP1 family.</text>
</comment>
<accession>A0A5N6Z9H4</accession>
<dbReference type="PANTHER" id="PTHR34105">
    <property type="entry name" value="PROLINE-, GLUTAMIC ACID- AND LEUCINE-RICH PROTEIN 1"/>
    <property type="match status" value="1"/>
</dbReference>